<feature type="compositionally biased region" description="Polar residues" evidence="5">
    <location>
        <begin position="149"/>
        <end position="162"/>
    </location>
</feature>
<evidence type="ECO:0000256" key="5">
    <source>
        <dbReference type="SAM" id="MobiDB-lite"/>
    </source>
</evidence>
<gene>
    <name evidence="7" type="primary">ripB_3</name>
    <name evidence="7" type="ORF">B5P44_p00239</name>
</gene>
<proteinExistence type="inferred from homology"/>
<dbReference type="InterPro" id="IPR038765">
    <property type="entry name" value="Papain-like_cys_pep_sf"/>
</dbReference>
<keyword evidence="4" id="KW-0788">Thiol protease</keyword>
<dbReference type="GO" id="GO:0008234">
    <property type="term" value="F:cysteine-type peptidase activity"/>
    <property type="evidence" value="ECO:0007669"/>
    <property type="project" value="UniProtKB-KW"/>
</dbReference>
<comment type="similarity">
    <text evidence="1">Belongs to the peptidase C40 family.</text>
</comment>
<keyword evidence="3 7" id="KW-0378">Hydrolase</keyword>
<evidence type="ECO:0000256" key="1">
    <source>
        <dbReference type="ARBA" id="ARBA00007074"/>
    </source>
</evidence>
<keyword evidence="2" id="KW-0645">Protease</keyword>
<evidence type="ECO:0000259" key="6">
    <source>
        <dbReference type="PROSITE" id="PS51935"/>
    </source>
</evidence>
<feature type="region of interest" description="Disordered" evidence="5">
    <location>
        <begin position="220"/>
        <end position="240"/>
    </location>
</feature>
<feature type="compositionally biased region" description="Polar residues" evidence="5">
    <location>
        <begin position="130"/>
        <end position="143"/>
    </location>
</feature>
<dbReference type="EMBL" id="MF600313">
    <property type="protein sequence ID" value="AVN58534.1"/>
    <property type="molecule type" value="Genomic_DNA"/>
</dbReference>
<dbReference type="Gene3D" id="3.90.1720.10">
    <property type="entry name" value="endopeptidase domain like (from Nostoc punctiforme)"/>
    <property type="match status" value="1"/>
</dbReference>
<evidence type="ECO:0000256" key="4">
    <source>
        <dbReference type="ARBA" id="ARBA00022807"/>
    </source>
</evidence>
<dbReference type="PANTHER" id="PTHR47359">
    <property type="entry name" value="PEPTIDOGLYCAN DL-ENDOPEPTIDASE CWLO"/>
    <property type="match status" value="1"/>
</dbReference>
<feature type="region of interest" description="Disordered" evidence="5">
    <location>
        <begin position="21"/>
        <end position="201"/>
    </location>
</feature>
<evidence type="ECO:0000313" key="7">
    <source>
        <dbReference type="EMBL" id="AVN58534.1"/>
    </source>
</evidence>
<organism evidence="7">
    <name type="scientific">Mycolicibacterium sp. CBMA 213</name>
    <dbReference type="NCBI Taxonomy" id="1968788"/>
    <lineage>
        <taxon>Bacteria</taxon>
        <taxon>Bacillati</taxon>
        <taxon>Actinomycetota</taxon>
        <taxon>Actinomycetes</taxon>
        <taxon>Mycobacteriales</taxon>
        <taxon>Mycobacteriaceae</taxon>
        <taxon>Mycolicibacterium</taxon>
    </lineage>
</organism>
<name>A0A343VRL0_9MYCO</name>
<evidence type="ECO:0000256" key="2">
    <source>
        <dbReference type="ARBA" id="ARBA00022670"/>
    </source>
</evidence>
<dbReference type="PROSITE" id="PS51935">
    <property type="entry name" value="NLPC_P60"/>
    <property type="match status" value="1"/>
</dbReference>
<dbReference type="PANTHER" id="PTHR47359:SF3">
    <property type="entry name" value="NLP_P60 DOMAIN-CONTAINING PROTEIN-RELATED"/>
    <property type="match status" value="1"/>
</dbReference>
<geneLocation type="plasmid" evidence="7">
    <name>pCBMA213_1</name>
</geneLocation>
<keyword evidence="7" id="KW-0614">Plasmid</keyword>
<dbReference type="RefSeq" id="WP_155921970.1">
    <property type="nucleotide sequence ID" value="NZ_MF600313.1"/>
</dbReference>
<reference evidence="7" key="1">
    <citation type="journal article" date="2018" name="Front. Microbiol.">
        <title>Beyond the Limits: tRNA Array Units in Mycobacterium Genomes.</title>
        <authorList>
            <person name="Morgado S.M."/>
            <person name="Vicente A.C."/>
        </authorList>
    </citation>
    <scope>NUCLEOTIDE SEQUENCE</scope>
    <source>
        <strain evidence="7">CBMA 213</strain>
        <plasmid evidence="7">pCBMA213_1</plasmid>
    </source>
</reference>
<dbReference type="EC" id="3.4.-.-" evidence="7"/>
<dbReference type="SUPFAM" id="SSF54001">
    <property type="entry name" value="Cysteine proteinases"/>
    <property type="match status" value="1"/>
</dbReference>
<dbReference type="GO" id="GO:0006508">
    <property type="term" value="P:proteolysis"/>
    <property type="evidence" value="ECO:0007669"/>
    <property type="project" value="UniProtKB-KW"/>
</dbReference>
<sequence>MTVPEIRVKPAEAMGAWGGFSNQFGDHGSGLARAGGALDPGAEATLDQHRDDTQRAVTDAGGTTDKGKQASNAHGEQDQRNGSKAGAVDPNLKDAAGLRKGAGEGGSGVGRDGPRLSASDLAKLTGGAGQYQSPMPSSQTAPSMPQIPQIPTSGLSAPTQSMMGAPGAISPLLDQILKSAGQNPSGDGGPASHPMGSALEGKGGQLQDLVRKNLGTPYAWGGGGLNGPSQGTSDGGGPADRAGDYNKIGYDCSGWSRYVTFQMTGHEIPRTSQAQFAAGMPISASQAQPGDLYFPSSAGRPPEHVQVYIGNNQVAEAPSSGQTVKISGLQAGEFRRMVSA</sequence>
<dbReference type="InterPro" id="IPR000064">
    <property type="entry name" value="NLP_P60_dom"/>
</dbReference>
<accession>A0A343VRL0</accession>
<feature type="domain" description="NlpC/P60" evidence="6">
    <location>
        <begin position="196"/>
        <end position="340"/>
    </location>
</feature>
<protein>
    <submittedName>
        <fullName evidence="7">Peptidoglycan endopeptidase RipB</fullName>
        <ecNumber evidence="7">3.4.-.-</ecNumber>
    </submittedName>
</protein>
<dbReference type="AlphaFoldDB" id="A0A343VRL0"/>
<evidence type="ECO:0000256" key="3">
    <source>
        <dbReference type="ARBA" id="ARBA00022801"/>
    </source>
</evidence>
<dbReference type="InterPro" id="IPR051794">
    <property type="entry name" value="PG_Endopeptidase_C40"/>
</dbReference>
<dbReference type="Pfam" id="PF00877">
    <property type="entry name" value="NLPC_P60"/>
    <property type="match status" value="1"/>
</dbReference>